<proteinExistence type="predicted"/>
<sequence>MRCCVLLLLLVSLPSLAARKAAREAAREEWNHFQFDITFFCNFEDRRDYDLKIQWWESDTSSGYDELTKPSVIRPSVGRYSFSMVGAMNGDEILSDGYHPVAYMSHDCTSDRKRVDFVLDITTLCVIGQTCHYRIIHDLTNVWGKEKMEASNYKAGNLDDFPDFP</sequence>
<dbReference type="WBParaSite" id="Csp11.Scaffold630.g17750.t1">
    <property type="protein sequence ID" value="Csp11.Scaffold630.g17750.t1"/>
    <property type="gene ID" value="Csp11.Scaffold630.g17750"/>
</dbReference>
<dbReference type="AlphaFoldDB" id="A0A1I7UNH8"/>
<organism evidence="2 3">
    <name type="scientific">Caenorhabditis tropicalis</name>
    <dbReference type="NCBI Taxonomy" id="1561998"/>
    <lineage>
        <taxon>Eukaryota</taxon>
        <taxon>Metazoa</taxon>
        <taxon>Ecdysozoa</taxon>
        <taxon>Nematoda</taxon>
        <taxon>Chromadorea</taxon>
        <taxon>Rhabditida</taxon>
        <taxon>Rhabditina</taxon>
        <taxon>Rhabditomorpha</taxon>
        <taxon>Rhabditoidea</taxon>
        <taxon>Rhabditidae</taxon>
        <taxon>Peloderinae</taxon>
        <taxon>Caenorhabditis</taxon>
    </lineage>
</organism>
<dbReference type="Proteomes" id="UP000095282">
    <property type="component" value="Unplaced"/>
</dbReference>
<keyword evidence="1" id="KW-0732">Signal</keyword>
<evidence type="ECO:0000256" key="1">
    <source>
        <dbReference type="SAM" id="SignalP"/>
    </source>
</evidence>
<dbReference type="STRING" id="1561998.A0A1I7UNH8"/>
<feature type="signal peptide" evidence="1">
    <location>
        <begin position="1"/>
        <end position="18"/>
    </location>
</feature>
<reference evidence="3" key="1">
    <citation type="submission" date="2016-11" db="UniProtKB">
        <authorList>
            <consortium name="WormBaseParasite"/>
        </authorList>
    </citation>
    <scope>IDENTIFICATION</scope>
</reference>
<feature type="chain" id="PRO_5009309136" evidence="1">
    <location>
        <begin position="19"/>
        <end position="165"/>
    </location>
</feature>
<dbReference type="eggNOG" id="ENOG502RAC1">
    <property type="taxonomic scope" value="Eukaryota"/>
</dbReference>
<keyword evidence="2" id="KW-1185">Reference proteome</keyword>
<name>A0A1I7UNH8_9PELO</name>
<evidence type="ECO:0000313" key="2">
    <source>
        <dbReference type="Proteomes" id="UP000095282"/>
    </source>
</evidence>
<accession>A0A1I7UNH8</accession>
<protein>
    <submittedName>
        <fullName evidence="3">Conserved secreted protein</fullName>
    </submittedName>
</protein>
<evidence type="ECO:0000313" key="3">
    <source>
        <dbReference type="WBParaSite" id="Csp11.Scaffold630.g17750.t1"/>
    </source>
</evidence>